<dbReference type="Proteomes" id="UP000017819">
    <property type="component" value="Unassembled WGS sequence"/>
</dbReference>
<evidence type="ECO:0000313" key="3">
    <source>
        <dbReference type="Proteomes" id="UP000017819"/>
    </source>
</evidence>
<proteinExistence type="predicted"/>
<accession>V4RM25</accession>
<gene>
    <name evidence="2" type="ORF">N177_0854</name>
</gene>
<dbReference type="EMBL" id="AWXZ01000015">
    <property type="protein sequence ID" value="ESR26354.1"/>
    <property type="molecule type" value="Genomic_DNA"/>
</dbReference>
<evidence type="ECO:0000259" key="1">
    <source>
        <dbReference type="Pfam" id="PF06983"/>
    </source>
</evidence>
<dbReference type="CDD" id="cd06588">
    <property type="entry name" value="PhnB_like"/>
    <property type="match status" value="1"/>
</dbReference>
<sequence length="129" mass="14297">MRATPFLMFEGQAEEAMRTYVGLFPDGEIEAIERYGPEGPGPEGSVRLARFRVAGLSVMCIDSYVGHSFGFTPSVSLFVDCDDEKAFGRLVQALGEGGSMLMPPDDYGFSRRFAWLNDRFGVSWQINLP</sequence>
<dbReference type="PANTHER" id="PTHR33990">
    <property type="entry name" value="PROTEIN YJDN-RELATED"/>
    <property type="match status" value="1"/>
</dbReference>
<feature type="domain" description="PhnB-like" evidence="1">
    <location>
        <begin position="3"/>
        <end position="126"/>
    </location>
</feature>
<dbReference type="Pfam" id="PF06983">
    <property type="entry name" value="3-dmu-9_3-mt"/>
    <property type="match status" value="1"/>
</dbReference>
<dbReference type="PATRIC" id="fig|631454.5.peg.841"/>
<dbReference type="PIRSF" id="PIRSF021700">
    <property type="entry name" value="3_dmu_93_MTrfase"/>
    <property type="match status" value="1"/>
</dbReference>
<dbReference type="AlphaFoldDB" id="V4RM25"/>
<dbReference type="Gene3D" id="3.30.720.100">
    <property type="match status" value="1"/>
</dbReference>
<dbReference type="SUPFAM" id="SSF54593">
    <property type="entry name" value="Glyoxalase/Bleomycin resistance protein/Dihydroxybiphenyl dioxygenase"/>
    <property type="match status" value="1"/>
</dbReference>
<dbReference type="PANTHER" id="PTHR33990:SF4">
    <property type="entry name" value="PHNB-LIKE DOMAIN-CONTAINING PROTEIN"/>
    <property type="match status" value="1"/>
</dbReference>
<organism evidence="2 3">
    <name type="scientific">Lutibaculum baratangense AMV1</name>
    <dbReference type="NCBI Taxonomy" id="631454"/>
    <lineage>
        <taxon>Bacteria</taxon>
        <taxon>Pseudomonadati</taxon>
        <taxon>Pseudomonadota</taxon>
        <taxon>Alphaproteobacteria</taxon>
        <taxon>Hyphomicrobiales</taxon>
        <taxon>Tepidamorphaceae</taxon>
        <taxon>Lutibaculum</taxon>
    </lineage>
</organism>
<comment type="caution">
    <text evidence="2">The sequence shown here is derived from an EMBL/GenBank/DDBJ whole genome shotgun (WGS) entry which is preliminary data.</text>
</comment>
<dbReference type="OrthoDB" id="9806473at2"/>
<dbReference type="Gene3D" id="3.30.720.110">
    <property type="match status" value="1"/>
</dbReference>
<evidence type="ECO:0000313" key="2">
    <source>
        <dbReference type="EMBL" id="ESR26354.1"/>
    </source>
</evidence>
<name>V4RM25_9HYPH</name>
<keyword evidence="3" id="KW-1185">Reference proteome</keyword>
<protein>
    <submittedName>
        <fullName evidence="2">PhnB protein</fullName>
    </submittedName>
</protein>
<dbReference type="InterPro" id="IPR028973">
    <property type="entry name" value="PhnB-like"/>
</dbReference>
<dbReference type="eggNOG" id="COG3865">
    <property type="taxonomic scope" value="Bacteria"/>
</dbReference>
<dbReference type="InterPro" id="IPR009725">
    <property type="entry name" value="3_dmu_93_MTrfase"/>
</dbReference>
<dbReference type="InterPro" id="IPR029068">
    <property type="entry name" value="Glyas_Bleomycin-R_OHBP_Dase"/>
</dbReference>
<dbReference type="RefSeq" id="WP_023431000.1">
    <property type="nucleotide sequence ID" value="NZ_AWXZ01000015.1"/>
</dbReference>
<reference evidence="2 3" key="1">
    <citation type="journal article" date="2014" name="Genome Announc.">
        <title>Draft Genome Sequence of Lutibaculum baratangense Strain AMV1T, Isolated from a Mud Volcano in Andamans, India.</title>
        <authorList>
            <person name="Singh A."/>
            <person name="Sreenivas A."/>
            <person name="Sathyanarayana Reddy G."/>
            <person name="Pinnaka A.K."/>
            <person name="Shivaji S."/>
        </authorList>
    </citation>
    <scope>NUCLEOTIDE SEQUENCE [LARGE SCALE GENOMIC DNA]</scope>
    <source>
        <strain evidence="2 3">AMV1</strain>
    </source>
</reference>
<dbReference type="STRING" id="631454.N177_0854"/>